<proteinExistence type="predicted"/>
<dbReference type="EMBL" id="CP129013">
    <property type="protein sequence ID" value="WLR42196.1"/>
    <property type="molecule type" value="Genomic_DNA"/>
</dbReference>
<name>A0ABY9JWZ6_9BACI</name>
<dbReference type="RefSeq" id="WP_226542751.1">
    <property type="nucleotide sequence ID" value="NZ_CP129013.1"/>
</dbReference>
<keyword evidence="2" id="KW-1185">Reference proteome</keyword>
<protein>
    <submittedName>
        <fullName evidence="1">Uncharacterized protein</fullName>
    </submittedName>
</protein>
<evidence type="ECO:0000313" key="1">
    <source>
        <dbReference type="EMBL" id="WLR42196.1"/>
    </source>
</evidence>
<reference evidence="1 2" key="1">
    <citation type="submission" date="2023-06" db="EMBL/GenBank/DDBJ databases">
        <title>Five Gram-positive bacteria isolated from mangrove sediments in Shenzhen, Guangdong, China.</title>
        <authorList>
            <person name="Yu S."/>
            <person name="Zheng W."/>
            <person name="Huang Y."/>
        </authorList>
    </citation>
    <scope>NUCLEOTIDE SEQUENCE [LARGE SCALE GENOMIC DNA]</scope>
    <source>
        <strain evidence="1 2">SaN35-3</strain>
    </source>
</reference>
<gene>
    <name evidence="1" type="ORF">LC087_15855</name>
</gene>
<dbReference type="Proteomes" id="UP001197974">
    <property type="component" value="Chromosome"/>
</dbReference>
<sequence length="56" mass="6201">MSEMTSGVFGTGAGEEYTAKRTERGTYLPVWVDVKDLISFDVRPSEVTLKLQSLFG</sequence>
<accession>A0ABY9JWZ6</accession>
<organism evidence="1 2">
    <name type="scientific">Bacillus carboniphilus</name>
    <dbReference type="NCBI Taxonomy" id="86663"/>
    <lineage>
        <taxon>Bacteria</taxon>
        <taxon>Bacillati</taxon>
        <taxon>Bacillota</taxon>
        <taxon>Bacilli</taxon>
        <taxon>Bacillales</taxon>
        <taxon>Bacillaceae</taxon>
        <taxon>Bacillus</taxon>
    </lineage>
</organism>
<evidence type="ECO:0000313" key="2">
    <source>
        <dbReference type="Proteomes" id="UP001197974"/>
    </source>
</evidence>